<feature type="coiled-coil region" evidence="8">
    <location>
        <begin position="1332"/>
        <end position="1388"/>
    </location>
</feature>
<organism evidence="12 13">
    <name type="scientific">Pogona vitticeps</name>
    <name type="common">central bearded dragon</name>
    <dbReference type="NCBI Taxonomy" id="103695"/>
    <lineage>
        <taxon>Eukaryota</taxon>
        <taxon>Metazoa</taxon>
        <taxon>Chordata</taxon>
        <taxon>Craniata</taxon>
        <taxon>Vertebrata</taxon>
        <taxon>Euteleostomi</taxon>
        <taxon>Lepidosauria</taxon>
        <taxon>Squamata</taxon>
        <taxon>Bifurcata</taxon>
        <taxon>Unidentata</taxon>
        <taxon>Episquamata</taxon>
        <taxon>Toxicofera</taxon>
        <taxon>Iguania</taxon>
        <taxon>Acrodonta</taxon>
        <taxon>Agamidae</taxon>
        <taxon>Amphibolurinae</taxon>
        <taxon>Pogona</taxon>
    </lineage>
</organism>
<proteinExistence type="inferred from homology"/>
<dbReference type="PROSITE" id="PS51306">
    <property type="entry name" value="ASD1"/>
    <property type="match status" value="1"/>
</dbReference>
<name>A0A6J0VF68_9SAUR</name>
<dbReference type="RefSeq" id="XP_020669329.2">
    <property type="nucleotide sequence ID" value="XM_020813670.2"/>
</dbReference>
<dbReference type="CTD" id="134549"/>
<evidence type="ECO:0000259" key="11">
    <source>
        <dbReference type="PROSITE" id="PS51307"/>
    </source>
</evidence>
<dbReference type="GO" id="GO:0030864">
    <property type="term" value="C:cortical actin cytoskeleton"/>
    <property type="evidence" value="ECO:0007669"/>
    <property type="project" value="TreeGrafter"/>
</dbReference>
<dbReference type="InterPro" id="IPR027685">
    <property type="entry name" value="Shroom_fam"/>
</dbReference>
<feature type="compositionally biased region" description="Low complexity" evidence="9">
    <location>
        <begin position="928"/>
        <end position="938"/>
    </location>
</feature>
<evidence type="ECO:0000256" key="4">
    <source>
        <dbReference type="ARBA" id="ARBA00022701"/>
    </source>
</evidence>
<feature type="region of interest" description="Disordered" evidence="9">
    <location>
        <begin position="864"/>
        <end position="887"/>
    </location>
</feature>
<dbReference type="PANTHER" id="PTHR15012">
    <property type="entry name" value="APICAL PROTEIN/SHROOM-RELATED"/>
    <property type="match status" value="1"/>
</dbReference>
<keyword evidence="6" id="KW-0206">Cytoskeleton</keyword>
<feature type="compositionally biased region" description="Basic and acidic residues" evidence="9">
    <location>
        <begin position="1090"/>
        <end position="1104"/>
    </location>
</feature>
<comment type="similarity">
    <text evidence="2">Belongs to the shroom family.</text>
</comment>
<evidence type="ECO:0000256" key="9">
    <source>
        <dbReference type="SAM" id="MobiDB-lite"/>
    </source>
</evidence>
<dbReference type="Proteomes" id="UP001652642">
    <property type="component" value="Chromosome 2"/>
</dbReference>
<evidence type="ECO:0000313" key="13">
    <source>
        <dbReference type="RefSeq" id="XP_020669329.2"/>
    </source>
</evidence>
<evidence type="ECO:0000256" key="3">
    <source>
        <dbReference type="ARBA" id="ARBA00022490"/>
    </source>
</evidence>
<dbReference type="KEGG" id="pvt:110090136"/>
<reference evidence="12" key="1">
    <citation type="submission" date="2025-05" db="UniProtKB">
        <authorList>
            <consortium name="RefSeq"/>
        </authorList>
    </citation>
    <scope>NUCLEOTIDE SEQUENCE [LARGE SCALE GENOMIC DNA]</scope>
</reference>
<feature type="region of interest" description="Disordered" evidence="9">
    <location>
        <begin position="1074"/>
        <end position="1104"/>
    </location>
</feature>
<protein>
    <submittedName>
        <fullName evidence="13">Protein Shroom1</fullName>
    </submittedName>
</protein>
<dbReference type="Gene3D" id="6.10.250.3120">
    <property type="match status" value="1"/>
</dbReference>
<feature type="region of interest" description="Disordered" evidence="9">
    <location>
        <begin position="752"/>
        <end position="793"/>
    </location>
</feature>
<dbReference type="InterPro" id="IPR014799">
    <property type="entry name" value="ASD2_dom"/>
</dbReference>
<accession>A0A6J0VF68</accession>
<dbReference type="PANTHER" id="PTHR15012:SF37">
    <property type="entry name" value="PROTEIN SHROOM1"/>
    <property type="match status" value="1"/>
</dbReference>
<evidence type="ECO:0000256" key="6">
    <source>
        <dbReference type="ARBA" id="ARBA00023212"/>
    </source>
</evidence>
<feature type="region of interest" description="Disordered" evidence="9">
    <location>
        <begin position="618"/>
        <end position="718"/>
    </location>
</feature>
<feature type="domain" description="ASD2" evidence="11">
    <location>
        <begin position="1159"/>
        <end position="1441"/>
    </location>
</feature>
<comment type="subcellular location">
    <subcellularLocation>
        <location evidence="1">Cytoplasm</location>
        <location evidence="1">Cytoskeleton</location>
    </subcellularLocation>
</comment>
<dbReference type="InterPro" id="IPR014800">
    <property type="entry name" value="ASD1_dom"/>
</dbReference>
<dbReference type="GO" id="GO:0016324">
    <property type="term" value="C:apical plasma membrane"/>
    <property type="evidence" value="ECO:0007669"/>
    <property type="project" value="TreeGrafter"/>
</dbReference>
<dbReference type="GeneID" id="110090136"/>
<evidence type="ECO:0000259" key="10">
    <source>
        <dbReference type="PROSITE" id="PS51306"/>
    </source>
</evidence>
<feature type="coiled-coil region" evidence="8">
    <location>
        <begin position="1412"/>
        <end position="1439"/>
    </location>
</feature>
<evidence type="ECO:0000256" key="1">
    <source>
        <dbReference type="ARBA" id="ARBA00004245"/>
    </source>
</evidence>
<dbReference type="Pfam" id="PF08687">
    <property type="entry name" value="ASD2"/>
    <property type="match status" value="1"/>
</dbReference>
<sequence length="1442" mass="160579">MSSCENGVSGWNPRHIRGIDELLEPVASLGDDSRFAPEKPLGGIDQCLHIPGKADSAYSSFSGGSNLPEFPVPLCYSEQDSPLEQLPYMDTGYVTGIYNPCAIPEELRQIYEHKGTGKSSHYKLEATGLSGLHGSTPIPGALHPSPSPLGKFPSPLPCPPAQLESYKANTDVDQTPGICFDCSIQADMCIQEIRKDLLSDAATNCYNDYCLSRGKDETPVTEKRAGCLAKAYTVKKKNSFIFITPSAFSQEKLMPDSSQTILQAQNAIHAYKIPEMVNSDSFPLLQTSHNAVNDTQKNKQCFHACSVHKPPTAEGDLPSTVAVSSQPEGQIHPALQLSRIQGRSALEQDICIRTTHLKYTDSSLPGKSGLGIINSYEEKKGFICSEGENSRNIWQPLLKQQTTMQKPHSHSLDFTETPHAIIYEPTNTVSYYSHDAEDTISQPFNGFRKPEENDHYSSPELLMNSRQDEMLHTVGFPKQPCSKKAESQSQEDSASEKINRRTTPLLYYLSGGKNPNIMSHEAHNALDPDVSSVNSPRSACPVSAIPVKILGDNNQHVDETACTDEGLIMESCASASLDENFKNDYREKLKVAQSKVLRETSFKRKDLQMSLPIRLKQKASSRPSIQHLRSLSLSSTNEEPESVPPLKPLGHLRKEEESQRLPNLRIGGRKRATTEQKKISYSEPEKLNQLEDQRDQNESWKKKNARSHSDEISEQDTRILRIKSMESRGRALTKAELKQIQHKALLEYMERKTGQQPAPASNNNMQQQKPPLQGRTANPKRFSEDTSNSGKLQSMDGLCRILEPSSFPTASTSVDPRASNFASTKCFIRSVSSATSKGHGGSRSTPLPVQDFYTPTACLTSPAEDHGHYLSHPKAETGQNGRGANHQHLQDNCESTLRHLPRQSLAEDSTGYAFEHPHNTKRSKDKLPSTLASPSLSPAPLPTGRRSLCSNVQGESRDSSPVLSLTEMDEDVFKDSSASVSDMDSNLPHFPRQSLGLTVVRETSARTSTAPVLQISMKEKPIKEEQAMSFTAAGKYESNPGNNKKDEDPCSPGIACEYPAFCLQKESNTNFQLKKEMSEESQGSSVSHGQHLEGNDRTHPSEEGAYHGTALLDHLGCKNTGCPIVNSKALQNDFAYSIPVQAADSLIAQSKSPEDPLCGDHAVEIIAKDKSLADILTPHPIRKTALELMEGLFPVNLSRPGRSYRWKQGIQFAQENDQRSSEYPTDPSIRASNYLGQGAEDATFHIHQMLSKNKENLDDPENITSPKRELISSIQLKLQTLWAERELIQSEVKEHVEHGRALESMVQDLCKPNEYERYMMFIVDLEKVVSLLLCLSSRLARVENAMEKIDENTDAEEKQSLNERHKLLSRQREDAKDLKENLDRRERVVSGILSKYMTENQLQDYRHFVQEKTSLLIEQKDLDEEIKFLEEQLERLQKSIVP</sequence>
<dbReference type="GO" id="GO:0051015">
    <property type="term" value="F:actin filament binding"/>
    <property type="evidence" value="ECO:0007669"/>
    <property type="project" value="InterPro"/>
</dbReference>
<evidence type="ECO:0000256" key="8">
    <source>
        <dbReference type="SAM" id="Coils"/>
    </source>
</evidence>
<feature type="domain" description="ASD1" evidence="10">
    <location>
        <begin position="589"/>
        <end position="691"/>
    </location>
</feature>
<feature type="compositionally biased region" description="Polar residues" evidence="9">
    <location>
        <begin position="948"/>
        <end position="963"/>
    </location>
</feature>
<keyword evidence="12" id="KW-1185">Reference proteome</keyword>
<dbReference type="GO" id="GO:0005874">
    <property type="term" value="C:microtubule"/>
    <property type="evidence" value="ECO:0007669"/>
    <property type="project" value="UniProtKB-KW"/>
</dbReference>
<dbReference type="GO" id="GO:0005912">
    <property type="term" value="C:adherens junction"/>
    <property type="evidence" value="ECO:0007669"/>
    <property type="project" value="TreeGrafter"/>
</dbReference>
<evidence type="ECO:0000313" key="12">
    <source>
        <dbReference type="Proteomes" id="UP001652642"/>
    </source>
</evidence>
<feature type="compositionally biased region" description="Basic and acidic residues" evidence="9">
    <location>
        <begin position="672"/>
        <end position="718"/>
    </location>
</feature>
<feature type="compositionally biased region" description="Polar residues" evidence="9">
    <location>
        <begin position="618"/>
        <end position="637"/>
    </location>
</feature>
<dbReference type="OrthoDB" id="10063560at2759"/>
<feature type="region of interest" description="Disordered" evidence="9">
    <location>
        <begin position="913"/>
        <end position="965"/>
    </location>
</feature>
<dbReference type="GO" id="GO:0007015">
    <property type="term" value="P:actin filament organization"/>
    <property type="evidence" value="ECO:0007669"/>
    <property type="project" value="TreeGrafter"/>
</dbReference>
<reference evidence="13" key="2">
    <citation type="submission" date="2025-08" db="UniProtKB">
        <authorList>
            <consortium name="RefSeq"/>
        </authorList>
    </citation>
    <scope>IDENTIFICATION</scope>
</reference>
<feature type="region of interest" description="Disordered" evidence="9">
    <location>
        <begin position="477"/>
        <end position="498"/>
    </location>
</feature>
<evidence type="ECO:0000256" key="2">
    <source>
        <dbReference type="ARBA" id="ARBA00006469"/>
    </source>
</evidence>
<keyword evidence="8" id="KW-0175">Coiled coil</keyword>
<evidence type="ECO:0000256" key="7">
    <source>
        <dbReference type="PROSITE-ProRule" id="PRU00637"/>
    </source>
</evidence>
<dbReference type="PROSITE" id="PS51307">
    <property type="entry name" value="ASD2"/>
    <property type="match status" value="1"/>
</dbReference>
<gene>
    <name evidence="13" type="primary">SHROOM1</name>
</gene>
<dbReference type="Pfam" id="PF08688">
    <property type="entry name" value="ASD1"/>
    <property type="match status" value="1"/>
</dbReference>
<keyword evidence="4" id="KW-0493">Microtubule</keyword>
<keyword evidence="5 7" id="KW-0009">Actin-binding</keyword>
<keyword evidence="3" id="KW-0963">Cytoplasm</keyword>
<dbReference type="GO" id="GO:0043296">
    <property type="term" value="C:apical junction complex"/>
    <property type="evidence" value="ECO:0007669"/>
    <property type="project" value="TreeGrafter"/>
</dbReference>
<evidence type="ECO:0000256" key="5">
    <source>
        <dbReference type="ARBA" id="ARBA00023203"/>
    </source>
</evidence>
<feature type="compositionally biased region" description="Polar residues" evidence="9">
    <location>
        <begin position="754"/>
        <end position="770"/>
    </location>
</feature>